<organism evidence="1 2">
    <name type="scientific">Rhizobium etli bv. mimosae str. IE4771</name>
    <dbReference type="NCBI Taxonomy" id="1432050"/>
    <lineage>
        <taxon>Bacteria</taxon>
        <taxon>Pseudomonadati</taxon>
        <taxon>Pseudomonadota</taxon>
        <taxon>Alphaproteobacteria</taxon>
        <taxon>Hyphomicrobiales</taxon>
        <taxon>Rhizobiaceae</taxon>
        <taxon>Rhizobium/Agrobacterium group</taxon>
        <taxon>Rhizobium</taxon>
    </lineage>
</organism>
<reference evidence="1 2" key="1">
    <citation type="submission" date="2013-12" db="EMBL/GenBank/DDBJ databases">
        <title>Complete genome sequence of Rhizobium etli bv. mimosae IE4771.</title>
        <authorList>
            <person name="Bustos P."/>
            <person name="Santamaria R.I."/>
            <person name="Lozano L."/>
            <person name="Ormeno-Orrillo E."/>
            <person name="Rogel M.A."/>
            <person name="Romero D."/>
            <person name="Cevallos M.A."/>
            <person name="Martinez-Romero E."/>
            <person name="Gonzalez V."/>
        </authorList>
    </citation>
    <scope>NUCLEOTIDE SEQUENCE [LARGE SCALE GENOMIC DNA]</scope>
    <source>
        <strain evidence="1 2">IE4771</strain>
    </source>
</reference>
<name>A0A060I241_RHIET</name>
<dbReference type="EMBL" id="CP006986">
    <property type="protein sequence ID" value="AIC27784.1"/>
    <property type="molecule type" value="Genomic_DNA"/>
</dbReference>
<sequence length="66" mass="7920">MEGRRRCRRPSLLAAAVSFEFLTTRLARAFRQQRRKARRMGSLDLNRWRRETIGHDLWACRRMAAC</sequence>
<evidence type="ECO:0000313" key="2">
    <source>
        <dbReference type="Proteomes" id="UP000027180"/>
    </source>
</evidence>
<gene>
    <name evidence="1" type="ORF">IE4771_CH02684</name>
</gene>
<dbReference type="Proteomes" id="UP000027180">
    <property type="component" value="Chromosome"/>
</dbReference>
<dbReference type="AlphaFoldDB" id="A0A060I241"/>
<dbReference type="KEGG" id="rei:IE4771_CH02684"/>
<protein>
    <submittedName>
        <fullName evidence="1">Uncharacterized protein</fullName>
    </submittedName>
</protein>
<accession>A0A060I241</accession>
<evidence type="ECO:0000313" key="1">
    <source>
        <dbReference type="EMBL" id="AIC27784.1"/>
    </source>
</evidence>
<proteinExistence type="predicted"/>
<dbReference type="HOGENOM" id="CLU_2828211_0_0_5"/>